<keyword evidence="6" id="KW-1185">Reference proteome</keyword>
<dbReference type="Proteomes" id="UP000256763">
    <property type="component" value="Unassembled WGS sequence"/>
</dbReference>
<dbReference type="PANTHER" id="PTHR43284">
    <property type="entry name" value="ASPARAGINE SYNTHETASE (GLUTAMINE-HYDROLYZING)"/>
    <property type="match status" value="1"/>
</dbReference>
<gene>
    <name evidence="5" type="ORF">CAL65_05780</name>
</gene>
<protein>
    <recommendedName>
        <fullName evidence="2">asparagine synthase (glutamine-hydrolyzing)</fullName>
        <ecNumber evidence="2">6.3.5.4</ecNumber>
    </recommendedName>
</protein>
<reference evidence="6" key="1">
    <citation type="submission" date="2017-05" db="EMBL/GenBank/DDBJ databases">
        <authorList>
            <person name="Sharma S."/>
            <person name="Sidhu C."/>
            <person name="Pinnaka A.K."/>
        </authorList>
    </citation>
    <scope>NUCLEOTIDE SEQUENCE [LARGE SCALE GENOMIC DNA]</scope>
    <source>
        <strain evidence="6">AK93</strain>
    </source>
</reference>
<evidence type="ECO:0000259" key="4">
    <source>
        <dbReference type="Pfam" id="PF00733"/>
    </source>
</evidence>
<dbReference type="SUPFAM" id="SSF56235">
    <property type="entry name" value="N-terminal nucleophile aminohydrolases (Ntn hydrolases)"/>
    <property type="match status" value="1"/>
</dbReference>
<dbReference type="PANTHER" id="PTHR43284:SF1">
    <property type="entry name" value="ASPARAGINE SYNTHETASE"/>
    <property type="match status" value="1"/>
</dbReference>
<accession>A0A3E0WZQ6</accession>
<dbReference type="Gene3D" id="3.60.20.10">
    <property type="entry name" value="Glutamine Phosphoribosylpyrophosphate, subunit 1, domain 1"/>
    <property type="match status" value="1"/>
</dbReference>
<dbReference type="AlphaFoldDB" id="A0A3E0WZQ6"/>
<comment type="catalytic activity">
    <reaction evidence="3">
        <text>L-aspartate + L-glutamine + ATP + H2O = L-asparagine + L-glutamate + AMP + diphosphate + H(+)</text>
        <dbReference type="Rhea" id="RHEA:12228"/>
        <dbReference type="ChEBI" id="CHEBI:15377"/>
        <dbReference type="ChEBI" id="CHEBI:15378"/>
        <dbReference type="ChEBI" id="CHEBI:29985"/>
        <dbReference type="ChEBI" id="CHEBI:29991"/>
        <dbReference type="ChEBI" id="CHEBI:30616"/>
        <dbReference type="ChEBI" id="CHEBI:33019"/>
        <dbReference type="ChEBI" id="CHEBI:58048"/>
        <dbReference type="ChEBI" id="CHEBI:58359"/>
        <dbReference type="ChEBI" id="CHEBI:456215"/>
        <dbReference type="EC" id="6.3.5.4"/>
    </reaction>
</comment>
<comment type="caution">
    <text evidence="5">The sequence shown here is derived from an EMBL/GenBank/DDBJ whole genome shotgun (WGS) entry which is preliminary data.</text>
</comment>
<dbReference type="RefSeq" id="WP_181919262.1">
    <property type="nucleotide sequence ID" value="NZ_NFZV01000003.1"/>
</dbReference>
<evidence type="ECO:0000313" key="5">
    <source>
        <dbReference type="EMBL" id="RFA38334.1"/>
    </source>
</evidence>
<dbReference type="EC" id="6.3.5.4" evidence="2"/>
<dbReference type="EMBL" id="NFZW01000004">
    <property type="protein sequence ID" value="RFA38334.1"/>
    <property type="molecule type" value="Genomic_DNA"/>
</dbReference>
<dbReference type="Pfam" id="PF00733">
    <property type="entry name" value="Asn_synthase"/>
    <property type="match status" value="1"/>
</dbReference>
<dbReference type="InterPro" id="IPR014729">
    <property type="entry name" value="Rossmann-like_a/b/a_fold"/>
</dbReference>
<evidence type="ECO:0000256" key="2">
    <source>
        <dbReference type="ARBA" id="ARBA00012737"/>
    </source>
</evidence>
<evidence type="ECO:0000313" key="6">
    <source>
        <dbReference type="Proteomes" id="UP000256763"/>
    </source>
</evidence>
<sequence>MKRHPQTPSSSAAQFCWVIVCGYQYRSHAAPPAAPYIDLRWDNGEVTWDGLSACTLGLPIAGPDGNGVYARWDWDGHRLRVENDRLGFQPLFIYHDAHRLLVSSSILQLIRLGAPNRLNYPALAIFLRLGFFLGEDTPFSKIQQIPPASTLTWAAGKLALERRPQPPVELNTAPRNTLSDDFIALFRQSIRRRLPTTDDCAVPLSGGRDSRHILFELYTAGQRPTCVTMQGSPLAKHDESDTALALSRRLGLPHDLVPQARSRLRQEYRKNLLTEFCADEHGWFLPTTDYLSRTYATVYDGIGGDVLAAGLFLTEDKLRLMRSGRFTALAEQLMPFEQTLARILNKPVYDRMPREPALEAVANELKRHADQPNPVGAFYFANRTRRKIALSPFAMISGPLVHAPFLDLELVAHLRGIPAEQLLDHRFHTETIARAYPRLADLPYFNGKREVVQNFAYTARASLDSLAIGLQHKRRRLLRPGYLFPRSVRTLLQTDYGLEFTLRIAPRILYLLQLDDWCDTSVATTTGEQWALET</sequence>
<organism evidence="5 6">
    <name type="scientific">Alkalilimnicola ehrlichii</name>
    <dbReference type="NCBI Taxonomy" id="351052"/>
    <lineage>
        <taxon>Bacteria</taxon>
        <taxon>Pseudomonadati</taxon>
        <taxon>Pseudomonadota</taxon>
        <taxon>Gammaproteobacteria</taxon>
        <taxon>Chromatiales</taxon>
        <taxon>Ectothiorhodospiraceae</taxon>
        <taxon>Alkalilimnicola</taxon>
    </lineage>
</organism>
<dbReference type="GO" id="GO:0004066">
    <property type="term" value="F:asparagine synthase (glutamine-hydrolyzing) activity"/>
    <property type="evidence" value="ECO:0007669"/>
    <property type="project" value="UniProtKB-EC"/>
</dbReference>
<evidence type="ECO:0000256" key="3">
    <source>
        <dbReference type="ARBA" id="ARBA00048741"/>
    </source>
</evidence>
<dbReference type="InterPro" id="IPR001962">
    <property type="entry name" value="Asn_synthase"/>
</dbReference>
<proteinExistence type="predicted"/>
<dbReference type="InterPro" id="IPR029055">
    <property type="entry name" value="Ntn_hydrolases_N"/>
</dbReference>
<dbReference type="SUPFAM" id="SSF52402">
    <property type="entry name" value="Adenine nucleotide alpha hydrolases-like"/>
    <property type="match status" value="1"/>
</dbReference>
<comment type="pathway">
    <text evidence="1">Amino-acid biosynthesis; L-asparagine biosynthesis; L-asparagine from L-aspartate (L-Gln route): step 1/1.</text>
</comment>
<dbReference type="InterPro" id="IPR051786">
    <property type="entry name" value="ASN_synthetase/amidase"/>
</dbReference>
<dbReference type="GO" id="GO:0006529">
    <property type="term" value="P:asparagine biosynthetic process"/>
    <property type="evidence" value="ECO:0007669"/>
    <property type="project" value="InterPro"/>
</dbReference>
<evidence type="ECO:0000256" key="1">
    <source>
        <dbReference type="ARBA" id="ARBA00005187"/>
    </source>
</evidence>
<feature type="domain" description="Asparagine synthetase" evidence="4">
    <location>
        <begin position="184"/>
        <end position="425"/>
    </location>
</feature>
<dbReference type="Gene3D" id="3.40.50.620">
    <property type="entry name" value="HUPs"/>
    <property type="match status" value="1"/>
</dbReference>
<name>A0A3E0WZQ6_9GAMM</name>